<evidence type="ECO:0000256" key="1">
    <source>
        <dbReference type="SAM" id="MobiDB-lite"/>
    </source>
</evidence>
<dbReference type="EMBL" id="MU865303">
    <property type="protein sequence ID" value="KAK4229985.1"/>
    <property type="molecule type" value="Genomic_DNA"/>
</dbReference>
<feature type="region of interest" description="Disordered" evidence="1">
    <location>
        <begin position="1"/>
        <end position="45"/>
    </location>
</feature>
<feature type="region of interest" description="Disordered" evidence="1">
    <location>
        <begin position="165"/>
        <end position="195"/>
    </location>
</feature>
<sequence length="299" mass="32200">MDVYRPSTRDSQRTVVPSHQAGDFPKDLRLSHTTSRAHSQVSSPYYSDEKSVVESPVLGHAALPGFKLNSPMPTSPRQGSYWTERDLDLPQYPGTPTNVPVTLEIPPIEDQSRFDDTICGIRRRLFLRLLGIGGIILLAIAIGVGVGVGLGQKYSKQDVMQSSVTSNGSEISTPTTTSGIILPTTTQTSTAPSATVTGSCPGMDNTQYRSSTGKNFLHLCGVDYSGKSEAIDIGNATTATFKECVELCSNETRCTGVGWGARMDDSLSKKPNCWMKSGLNQSHTAKPHWNFAVLLAGDD</sequence>
<dbReference type="AlphaFoldDB" id="A0AAN7H5U7"/>
<accession>A0AAN7H5U7</accession>
<feature type="transmembrane region" description="Helical" evidence="2">
    <location>
        <begin position="125"/>
        <end position="150"/>
    </location>
</feature>
<evidence type="ECO:0008006" key="5">
    <source>
        <dbReference type="Google" id="ProtNLM"/>
    </source>
</evidence>
<gene>
    <name evidence="3" type="ORF">QBC38DRAFT_71032</name>
</gene>
<comment type="caution">
    <text evidence="3">The sequence shown here is derived from an EMBL/GenBank/DDBJ whole genome shotgun (WGS) entry which is preliminary data.</text>
</comment>
<dbReference type="Proteomes" id="UP001301958">
    <property type="component" value="Unassembled WGS sequence"/>
</dbReference>
<name>A0AAN7H5U7_9PEZI</name>
<feature type="compositionally biased region" description="Low complexity" evidence="1">
    <location>
        <begin position="171"/>
        <end position="195"/>
    </location>
</feature>
<proteinExistence type="predicted"/>
<dbReference type="Gene3D" id="3.50.4.10">
    <property type="entry name" value="Hepatocyte Growth Factor"/>
    <property type="match status" value="1"/>
</dbReference>
<keyword evidence="2" id="KW-0472">Membrane</keyword>
<organism evidence="3 4">
    <name type="scientific">Podospora fimiseda</name>
    <dbReference type="NCBI Taxonomy" id="252190"/>
    <lineage>
        <taxon>Eukaryota</taxon>
        <taxon>Fungi</taxon>
        <taxon>Dikarya</taxon>
        <taxon>Ascomycota</taxon>
        <taxon>Pezizomycotina</taxon>
        <taxon>Sordariomycetes</taxon>
        <taxon>Sordariomycetidae</taxon>
        <taxon>Sordariales</taxon>
        <taxon>Podosporaceae</taxon>
        <taxon>Podospora</taxon>
    </lineage>
</organism>
<keyword evidence="2" id="KW-0812">Transmembrane</keyword>
<evidence type="ECO:0000256" key="2">
    <source>
        <dbReference type="SAM" id="Phobius"/>
    </source>
</evidence>
<keyword evidence="4" id="KW-1185">Reference proteome</keyword>
<reference evidence="3" key="1">
    <citation type="journal article" date="2023" name="Mol. Phylogenet. Evol.">
        <title>Genome-scale phylogeny and comparative genomics of the fungal order Sordariales.</title>
        <authorList>
            <person name="Hensen N."/>
            <person name="Bonometti L."/>
            <person name="Westerberg I."/>
            <person name="Brannstrom I.O."/>
            <person name="Guillou S."/>
            <person name="Cros-Aarteil S."/>
            <person name="Calhoun S."/>
            <person name="Haridas S."/>
            <person name="Kuo A."/>
            <person name="Mondo S."/>
            <person name="Pangilinan J."/>
            <person name="Riley R."/>
            <person name="LaButti K."/>
            <person name="Andreopoulos B."/>
            <person name="Lipzen A."/>
            <person name="Chen C."/>
            <person name="Yan M."/>
            <person name="Daum C."/>
            <person name="Ng V."/>
            <person name="Clum A."/>
            <person name="Steindorff A."/>
            <person name="Ohm R.A."/>
            <person name="Martin F."/>
            <person name="Silar P."/>
            <person name="Natvig D.O."/>
            <person name="Lalanne C."/>
            <person name="Gautier V."/>
            <person name="Ament-Velasquez S.L."/>
            <person name="Kruys A."/>
            <person name="Hutchinson M.I."/>
            <person name="Powell A.J."/>
            <person name="Barry K."/>
            <person name="Miller A.N."/>
            <person name="Grigoriev I.V."/>
            <person name="Debuchy R."/>
            <person name="Gladieux P."/>
            <person name="Hiltunen Thoren M."/>
            <person name="Johannesson H."/>
        </authorList>
    </citation>
    <scope>NUCLEOTIDE SEQUENCE</scope>
    <source>
        <strain evidence="3">CBS 990.96</strain>
    </source>
</reference>
<evidence type="ECO:0000313" key="3">
    <source>
        <dbReference type="EMBL" id="KAK4229985.1"/>
    </source>
</evidence>
<protein>
    <recommendedName>
        <fullName evidence="5">Apple domain-containing protein</fullName>
    </recommendedName>
</protein>
<feature type="compositionally biased region" description="Polar residues" evidence="1">
    <location>
        <begin position="31"/>
        <end position="45"/>
    </location>
</feature>
<reference evidence="3" key="2">
    <citation type="submission" date="2023-05" db="EMBL/GenBank/DDBJ databases">
        <authorList>
            <consortium name="Lawrence Berkeley National Laboratory"/>
            <person name="Steindorff A."/>
            <person name="Hensen N."/>
            <person name="Bonometti L."/>
            <person name="Westerberg I."/>
            <person name="Brannstrom I.O."/>
            <person name="Guillou S."/>
            <person name="Cros-Aarteil S."/>
            <person name="Calhoun S."/>
            <person name="Haridas S."/>
            <person name="Kuo A."/>
            <person name="Mondo S."/>
            <person name="Pangilinan J."/>
            <person name="Riley R."/>
            <person name="Labutti K."/>
            <person name="Andreopoulos B."/>
            <person name="Lipzen A."/>
            <person name="Chen C."/>
            <person name="Yanf M."/>
            <person name="Daum C."/>
            <person name="Ng V."/>
            <person name="Clum A."/>
            <person name="Ohm R."/>
            <person name="Martin F."/>
            <person name="Silar P."/>
            <person name="Natvig D."/>
            <person name="Lalanne C."/>
            <person name="Gautier V."/>
            <person name="Ament-Velasquez S.L."/>
            <person name="Kruys A."/>
            <person name="Hutchinson M.I."/>
            <person name="Powell A.J."/>
            <person name="Barry K."/>
            <person name="Miller A.N."/>
            <person name="Grigoriev I.V."/>
            <person name="Debuchy R."/>
            <person name="Gladieux P."/>
            <person name="Thoren M.H."/>
            <person name="Johannesson H."/>
        </authorList>
    </citation>
    <scope>NUCLEOTIDE SEQUENCE</scope>
    <source>
        <strain evidence="3">CBS 990.96</strain>
    </source>
</reference>
<keyword evidence="2" id="KW-1133">Transmembrane helix</keyword>
<evidence type="ECO:0000313" key="4">
    <source>
        <dbReference type="Proteomes" id="UP001301958"/>
    </source>
</evidence>